<keyword evidence="10" id="KW-0430">Lectin</keyword>
<dbReference type="Gene3D" id="2.60.120.200">
    <property type="match status" value="1"/>
</dbReference>
<organism evidence="24">
    <name type="scientific">Hordeum vulgare subsp. vulgare</name>
    <name type="common">Domesticated barley</name>
    <dbReference type="NCBI Taxonomy" id="112509"/>
    <lineage>
        <taxon>Eukaryota</taxon>
        <taxon>Viridiplantae</taxon>
        <taxon>Streptophyta</taxon>
        <taxon>Embryophyta</taxon>
        <taxon>Tracheophyta</taxon>
        <taxon>Spermatophyta</taxon>
        <taxon>Magnoliopsida</taxon>
        <taxon>Liliopsida</taxon>
        <taxon>Poales</taxon>
        <taxon>Poaceae</taxon>
        <taxon>BOP clade</taxon>
        <taxon>Pooideae</taxon>
        <taxon>Triticodae</taxon>
        <taxon>Triticeae</taxon>
        <taxon>Hordeinae</taxon>
        <taxon>Hordeum</taxon>
    </lineage>
</organism>
<dbReference type="GO" id="GO:0004674">
    <property type="term" value="F:protein serine/threonine kinase activity"/>
    <property type="evidence" value="ECO:0007669"/>
    <property type="project" value="UniProtKB-KW"/>
</dbReference>
<feature type="binding site" evidence="20">
    <location>
        <position position="393"/>
    </location>
    <ligand>
        <name>ATP</name>
        <dbReference type="ChEBI" id="CHEBI:30616"/>
    </ligand>
</feature>
<evidence type="ECO:0000256" key="21">
    <source>
        <dbReference type="SAM" id="Phobius"/>
    </source>
</evidence>
<evidence type="ECO:0000256" key="10">
    <source>
        <dbReference type="ARBA" id="ARBA00022734"/>
    </source>
</evidence>
<dbReference type="PROSITE" id="PS50011">
    <property type="entry name" value="PROTEIN_KINASE_DOM"/>
    <property type="match status" value="1"/>
</dbReference>
<evidence type="ECO:0000256" key="14">
    <source>
        <dbReference type="ARBA" id="ARBA00022989"/>
    </source>
</evidence>
<feature type="chain" id="PRO_5003275112" description="non-specific serine/threonine protein kinase" evidence="22">
    <location>
        <begin position="25"/>
        <end position="691"/>
    </location>
</feature>
<keyword evidence="9 22" id="KW-0732">Signal</keyword>
<evidence type="ECO:0000256" key="5">
    <source>
        <dbReference type="ARBA" id="ARBA00022475"/>
    </source>
</evidence>
<evidence type="ECO:0000256" key="16">
    <source>
        <dbReference type="ARBA" id="ARBA00023170"/>
    </source>
</evidence>
<dbReference type="EC" id="2.7.11.1" evidence="4"/>
<evidence type="ECO:0000256" key="9">
    <source>
        <dbReference type="ARBA" id="ARBA00022729"/>
    </source>
</evidence>
<evidence type="ECO:0000256" key="22">
    <source>
        <dbReference type="SAM" id="SignalP"/>
    </source>
</evidence>
<dbReference type="InterPro" id="IPR001220">
    <property type="entry name" value="Legume_lectin_dom"/>
</dbReference>
<dbReference type="EMBL" id="AK355282">
    <property type="protein sequence ID" value="BAJ86501.1"/>
    <property type="molecule type" value="mRNA"/>
</dbReference>
<comment type="similarity">
    <text evidence="2">In the N-terminal section; belongs to the leguminous lectin family.</text>
</comment>
<dbReference type="GO" id="GO:0030246">
    <property type="term" value="F:carbohydrate binding"/>
    <property type="evidence" value="ECO:0007669"/>
    <property type="project" value="UniProtKB-KW"/>
</dbReference>
<evidence type="ECO:0000256" key="7">
    <source>
        <dbReference type="ARBA" id="ARBA00022679"/>
    </source>
</evidence>
<dbReference type="GO" id="GO:1901001">
    <property type="term" value="P:negative regulation of response to salt stress"/>
    <property type="evidence" value="ECO:0007669"/>
    <property type="project" value="UniProtKB-ARBA"/>
</dbReference>
<keyword evidence="7" id="KW-0808">Transferase</keyword>
<dbReference type="PROSITE" id="PS00107">
    <property type="entry name" value="PROTEIN_KINASE_ATP"/>
    <property type="match status" value="1"/>
</dbReference>
<comment type="catalytic activity">
    <reaction evidence="19">
        <text>L-seryl-[protein] + ATP = O-phospho-L-seryl-[protein] + ADP + H(+)</text>
        <dbReference type="Rhea" id="RHEA:17989"/>
        <dbReference type="Rhea" id="RHEA-COMP:9863"/>
        <dbReference type="Rhea" id="RHEA-COMP:11604"/>
        <dbReference type="ChEBI" id="CHEBI:15378"/>
        <dbReference type="ChEBI" id="CHEBI:29999"/>
        <dbReference type="ChEBI" id="CHEBI:30616"/>
        <dbReference type="ChEBI" id="CHEBI:83421"/>
        <dbReference type="ChEBI" id="CHEBI:456216"/>
        <dbReference type="EC" id="2.7.11.1"/>
    </reaction>
    <physiologicalReaction direction="left-to-right" evidence="19">
        <dbReference type="Rhea" id="RHEA:17990"/>
    </physiologicalReaction>
</comment>
<dbReference type="FunFam" id="2.60.120.200:FF:000112">
    <property type="entry name" value="L-type lectin-domain containing receptor kinase V.9"/>
    <property type="match status" value="1"/>
</dbReference>
<feature type="transmembrane region" description="Helical" evidence="21">
    <location>
        <begin position="305"/>
        <end position="329"/>
    </location>
</feature>
<dbReference type="SMART" id="SM00220">
    <property type="entry name" value="S_TKc"/>
    <property type="match status" value="1"/>
</dbReference>
<evidence type="ECO:0000256" key="12">
    <source>
        <dbReference type="ARBA" id="ARBA00022777"/>
    </source>
</evidence>
<dbReference type="AlphaFoldDB" id="F2CUI0"/>
<evidence type="ECO:0000313" key="24">
    <source>
        <dbReference type="EMBL" id="BAJ86501.1"/>
    </source>
</evidence>
<keyword evidence="14 21" id="KW-1133">Transmembrane helix</keyword>
<dbReference type="Gene3D" id="1.10.510.10">
    <property type="entry name" value="Transferase(Phosphotransferase) domain 1"/>
    <property type="match status" value="1"/>
</dbReference>
<dbReference type="PROSITE" id="PS00108">
    <property type="entry name" value="PROTEIN_KINASE_ST"/>
    <property type="match status" value="1"/>
</dbReference>
<evidence type="ECO:0000256" key="6">
    <source>
        <dbReference type="ARBA" id="ARBA00022527"/>
    </source>
</evidence>
<dbReference type="CDD" id="cd06899">
    <property type="entry name" value="lectin_legume_LecRK_Arcelin_ConA"/>
    <property type="match status" value="1"/>
</dbReference>
<evidence type="ECO:0000256" key="15">
    <source>
        <dbReference type="ARBA" id="ARBA00023136"/>
    </source>
</evidence>
<keyword evidence="8 21" id="KW-0812">Transmembrane</keyword>
<evidence type="ECO:0000256" key="4">
    <source>
        <dbReference type="ARBA" id="ARBA00012513"/>
    </source>
</evidence>
<evidence type="ECO:0000256" key="11">
    <source>
        <dbReference type="ARBA" id="ARBA00022741"/>
    </source>
</evidence>
<dbReference type="GO" id="GO:0005886">
    <property type="term" value="C:plasma membrane"/>
    <property type="evidence" value="ECO:0007669"/>
    <property type="project" value="UniProtKB-SubCell"/>
</dbReference>
<proteinExistence type="evidence at transcript level"/>
<dbReference type="InterPro" id="IPR019825">
    <property type="entry name" value="Lectin_legB_Mn/Ca_BS"/>
</dbReference>
<dbReference type="Gene3D" id="3.30.200.20">
    <property type="entry name" value="Phosphorylase Kinase, domain 1"/>
    <property type="match status" value="1"/>
</dbReference>
<comment type="subcellular location">
    <subcellularLocation>
        <location evidence="1">Cell membrane</location>
        <topology evidence="1">Single-pass type I membrane protein</topology>
    </subcellularLocation>
</comment>
<dbReference type="SUPFAM" id="SSF56112">
    <property type="entry name" value="Protein kinase-like (PK-like)"/>
    <property type="match status" value="1"/>
</dbReference>
<comment type="catalytic activity">
    <reaction evidence="18">
        <text>L-threonyl-[protein] + ATP = O-phospho-L-threonyl-[protein] + ADP + H(+)</text>
        <dbReference type="Rhea" id="RHEA:46608"/>
        <dbReference type="Rhea" id="RHEA-COMP:11060"/>
        <dbReference type="Rhea" id="RHEA-COMP:11605"/>
        <dbReference type="ChEBI" id="CHEBI:15378"/>
        <dbReference type="ChEBI" id="CHEBI:30013"/>
        <dbReference type="ChEBI" id="CHEBI:30616"/>
        <dbReference type="ChEBI" id="CHEBI:61977"/>
        <dbReference type="ChEBI" id="CHEBI:456216"/>
        <dbReference type="EC" id="2.7.11.1"/>
    </reaction>
    <physiologicalReaction direction="left-to-right" evidence="18">
        <dbReference type="Rhea" id="RHEA:46609"/>
    </physiologicalReaction>
</comment>
<keyword evidence="11 20" id="KW-0547">Nucleotide-binding</keyword>
<dbReference type="CDD" id="cd14066">
    <property type="entry name" value="STKc_IRAK"/>
    <property type="match status" value="1"/>
</dbReference>
<evidence type="ECO:0000256" key="8">
    <source>
        <dbReference type="ARBA" id="ARBA00022692"/>
    </source>
</evidence>
<dbReference type="GO" id="GO:0006952">
    <property type="term" value="P:defense response"/>
    <property type="evidence" value="ECO:0007669"/>
    <property type="project" value="UniProtKB-ARBA"/>
</dbReference>
<keyword evidence="12" id="KW-0418">Kinase</keyword>
<sequence length="691" mass="76033">MLLLGPYHLVALLLLLVAAGRCLAATGGGDDGRQFVYNGFIGVDLTLDGAAQVMPNGLLMLTNGSLGVTGHAFHPFLLPFRNATGAMRSFSTIFAFAIFGQYDDLSSDGMAFFVSTSKETLSGAHSGPYLGLLNKTSNGNQSARVLAVELDTFRDAELQDINNNHVGVDVDSLVSRHASPSGYYDDDTGMFQGLSLISRKAMQVWVDYDGTAKEITVTIAPLGVAKPNKPLLQTIIDLSDVVQSTAYVGFSSATGSIVSAKHFVLGWSFALDEPAPALNISMLPALPPASPVQYAYTTRFAISRIVIIAPLVLAVMLALAIGIGIYICVRRQCLKYSEVREDWEVPFGSNRFSYKDLFHATKGFSDKNLLGRGGFGSVYKGVLREPEMEVAVKRMSHDSRQGVKEFIAEVVSVGRLRHRNLVQLLGYCRRKDELLLVYEYMKNGSLDKYLHGRNDQVLCWSQRYSIIKGVASSLLYLHEDWEQVVIHRDIKASNVLLDSKMNGRLGDFGLARIYDHENAAETTHVAGTMGYLAPELSRAGRPTPFSDVYAFGVFLLEVTCGRKPIFIDDQSNRVLLVEWVLEHHHNGSMLDKVDPRLRGEFNTEEVTIVLKLGLLCTYPSPNARPIMRKVMQYLDHDQLPPDLSGAYISYIMMAQMQNEGFDSHDMACSQPAVSVATLSGESSVTILREGR</sequence>
<keyword evidence="5" id="KW-1003">Cell membrane</keyword>
<dbReference type="InterPro" id="IPR013320">
    <property type="entry name" value="ConA-like_dom_sf"/>
</dbReference>
<keyword evidence="15 21" id="KW-0472">Membrane</keyword>
<dbReference type="InterPro" id="IPR050528">
    <property type="entry name" value="L-type_Lectin-RKs"/>
</dbReference>
<evidence type="ECO:0000256" key="13">
    <source>
        <dbReference type="ARBA" id="ARBA00022840"/>
    </source>
</evidence>
<name>F2CUI0_HORVV</name>
<dbReference type="SUPFAM" id="SSF49899">
    <property type="entry name" value="Concanavalin A-like lectins/glucanases"/>
    <property type="match status" value="1"/>
</dbReference>
<dbReference type="FunFam" id="3.30.200.20:FF:000112">
    <property type="entry name" value="Lectin-domain containing receptor kinase A4.3"/>
    <property type="match status" value="1"/>
</dbReference>
<evidence type="ECO:0000256" key="20">
    <source>
        <dbReference type="PROSITE-ProRule" id="PRU10141"/>
    </source>
</evidence>
<evidence type="ECO:0000256" key="1">
    <source>
        <dbReference type="ARBA" id="ARBA00004251"/>
    </source>
</evidence>
<accession>F2CUI0</accession>
<protein>
    <recommendedName>
        <fullName evidence="4">non-specific serine/threonine protein kinase</fullName>
        <ecNumber evidence="4">2.7.11.1</ecNumber>
    </recommendedName>
</protein>
<evidence type="ECO:0000256" key="18">
    <source>
        <dbReference type="ARBA" id="ARBA00048659"/>
    </source>
</evidence>
<dbReference type="InterPro" id="IPR011009">
    <property type="entry name" value="Kinase-like_dom_sf"/>
</dbReference>
<evidence type="ECO:0000256" key="19">
    <source>
        <dbReference type="ARBA" id="ARBA00048977"/>
    </source>
</evidence>
<keyword evidence="13 20" id="KW-0067">ATP-binding</keyword>
<dbReference type="InterPro" id="IPR008271">
    <property type="entry name" value="Ser/Thr_kinase_AS"/>
</dbReference>
<dbReference type="InterPro" id="IPR001245">
    <property type="entry name" value="Ser-Thr/Tyr_kinase_cat_dom"/>
</dbReference>
<reference evidence="24" key="1">
    <citation type="journal article" date="2011" name="Plant Physiol.">
        <title>Comprehensive sequence analysis of 24,783 barley full-length cDNAs derived from 12 clone libraries.</title>
        <authorList>
            <person name="Matsumoto T."/>
            <person name="Tanaka T."/>
            <person name="Sakai H."/>
            <person name="Amano N."/>
            <person name="Kanamori H."/>
            <person name="Kurita K."/>
            <person name="Kikuta A."/>
            <person name="Kamiya K."/>
            <person name="Yamamoto M."/>
            <person name="Ikawa H."/>
            <person name="Fujii N."/>
            <person name="Hori K."/>
            <person name="Itoh T."/>
            <person name="Sato K."/>
        </authorList>
    </citation>
    <scope>NUCLEOTIDE SEQUENCE</scope>
    <source>
        <tissue evidence="24">Shoot</tissue>
    </source>
</reference>
<dbReference type="GO" id="GO:0005524">
    <property type="term" value="F:ATP binding"/>
    <property type="evidence" value="ECO:0007669"/>
    <property type="project" value="UniProtKB-UniRule"/>
</dbReference>
<evidence type="ECO:0000256" key="2">
    <source>
        <dbReference type="ARBA" id="ARBA00008536"/>
    </source>
</evidence>
<dbReference type="FunFam" id="1.10.510.10:FF:000517">
    <property type="entry name" value="Putative receptor kinase Lecrk"/>
    <property type="match status" value="1"/>
</dbReference>
<feature type="signal peptide" evidence="22">
    <location>
        <begin position="1"/>
        <end position="24"/>
    </location>
</feature>
<keyword evidence="17" id="KW-0325">Glycoprotein</keyword>
<evidence type="ECO:0000256" key="17">
    <source>
        <dbReference type="ARBA" id="ARBA00023180"/>
    </source>
</evidence>
<keyword evidence="6" id="KW-0723">Serine/threonine-protein kinase</keyword>
<evidence type="ECO:0000259" key="23">
    <source>
        <dbReference type="PROSITE" id="PS50011"/>
    </source>
</evidence>
<dbReference type="Pfam" id="PF00139">
    <property type="entry name" value="Lectin_legB"/>
    <property type="match status" value="1"/>
</dbReference>
<dbReference type="InterPro" id="IPR000719">
    <property type="entry name" value="Prot_kinase_dom"/>
</dbReference>
<dbReference type="Pfam" id="PF07714">
    <property type="entry name" value="PK_Tyr_Ser-Thr"/>
    <property type="match status" value="1"/>
</dbReference>
<dbReference type="PROSITE" id="PS00307">
    <property type="entry name" value="LECTIN_LEGUME_BETA"/>
    <property type="match status" value="1"/>
</dbReference>
<keyword evidence="16" id="KW-0675">Receptor</keyword>
<comment type="similarity">
    <text evidence="3">In the C-terminal section; belongs to the protein kinase superfamily. Ser/Thr protein kinase family.</text>
</comment>
<dbReference type="GO" id="GO:0051707">
    <property type="term" value="P:response to other organism"/>
    <property type="evidence" value="ECO:0007669"/>
    <property type="project" value="UniProtKB-ARBA"/>
</dbReference>
<feature type="domain" description="Protein kinase" evidence="23">
    <location>
        <begin position="364"/>
        <end position="639"/>
    </location>
</feature>
<evidence type="ECO:0000256" key="3">
    <source>
        <dbReference type="ARBA" id="ARBA00010217"/>
    </source>
</evidence>
<dbReference type="InterPro" id="IPR017441">
    <property type="entry name" value="Protein_kinase_ATP_BS"/>
</dbReference>
<dbReference type="PANTHER" id="PTHR27007">
    <property type="match status" value="1"/>
</dbReference>